<dbReference type="InterPro" id="IPR050768">
    <property type="entry name" value="UPF0353/GerABKA_families"/>
</dbReference>
<dbReference type="Pfam" id="PF03323">
    <property type="entry name" value="GerA"/>
    <property type="match status" value="1"/>
</dbReference>
<evidence type="ECO:0000313" key="5">
    <source>
        <dbReference type="EMBL" id="MBB6674668.1"/>
    </source>
</evidence>
<keyword evidence="4" id="KW-0812">Transmembrane</keyword>
<gene>
    <name evidence="5" type="ORF">H7C19_28700</name>
</gene>
<name>A0A7X0RVZ7_9BACL</name>
<evidence type="ECO:0000256" key="3">
    <source>
        <dbReference type="SAM" id="MobiDB-lite"/>
    </source>
</evidence>
<keyword evidence="6" id="KW-1185">Reference proteome</keyword>
<keyword evidence="2 4" id="KW-0472">Membrane</keyword>
<proteinExistence type="inferred from homology"/>
<feature type="transmembrane region" description="Helical" evidence="4">
    <location>
        <begin position="401"/>
        <end position="425"/>
    </location>
</feature>
<dbReference type="InterPro" id="IPR004995">
    <property type="entry name" value="Spore_Ger"/>
</dbReference>
<dbReference type="PANTHER" id="PTHR22550:SF5">
    <property type="entry name" value="LEUCINE ZIPPER PROTEIN 4"/>
    <property type="match status" value="1"/>
</dbReference>
<feature type="transmembrane region" description="Helical" evidence="4">
    <location>
        <begin position="278"/>
        <end position="297"/>
    </location>
</feature>
<reference evidence="5 6" key="1">
    <citation type="submission" date="2020-08" db="EMBL/GenBank/DDBJ databases">
        <title>Cohnella phylogeny.</title>
        <authorList>
            <person name="Dunlap C."/>
        </authorList>
    </citation>
    <scope>NUCLEOTIDE SEQUENCE [LARGE SCALE GENOMIC DNA]</scope>
    <source>
        <strain evidence="5 6">DSM 28246</strain>
    </source>
</reference>
<dbReference type="Proteomes" id="UP000547209">
    <property type="component" value="Unassembled WGS sequence"/>
</dbReference>
<feature type="transmembrane region" description="Helical" evidence="4">
    <location>
        <begin position="369"/>
        <end position="389"/>
    </location>
</feature>
<dbReference type="EMBL" id="JACJVP010000051">
    <property type="protein sequence ID" value="MBB6674668.1"/>
    <property type="molecule type" value="Genomic_DNA"/>
</dbReference>
<feature type="compositionally biased region" description="Basic residues" evidence="3">
    <location>
        <begin position="470"/>
        <end position="485"/>
    </location>
</feature>
<evidence type="ECO:0000256" key="4">
    <source>
        <dbReference type="SAM" id="Phobius"/>
    </source>
</evidence>
<accession>A0A7X0RVZ7</accession>
<feature type="transmembrane region" description="Helical" evidence="4">
    <location>
        <begin position="236"/>
        <end position="257"/>
    </location>
</feature>
<organism evidence="5 6">
    <name type="scientific">Cohnella nanjingensis</name>
    <dbReference type="NCBI Taxonomy" id="1387779"/>
    <lineage>
        <taxon>Bacteria</taxon>
        <taxon>Bacillati</taxon>
        <taxon>Bacillota</taxon>
        <taxon>Bacilli</taxon>
        <taxon>Bacillales</taxon>
        <taxon>Paenibacillaceae</taxon>
        <taxon>Cohnella</taxon>
    </lineage>
</organism>
<evidence type="ECO:0000256" key="1">
    <source>
        <dbReference type="ARBA" id="ARBA00005278"/>
    </source>
</evidence>
<evidence type="ECO:0000256" key="2">
    <source>
        <dbReference type="ARBA" id="ARBA00023136"/>
    </source>
</evidence>
<dbReference type="AlphaFoldDB" id="A0A7X0RVZ7"/>
<comment type="caution">
    <text evidence="5">The sequence shown here is derived from an EMBL/GenBank/DDBJ whole genome shotgun (WGS) entry which is preliminary data.</text>
</comment>
<keyword evidence="4" id="KW-1133">Transmembrane helix</keyword>
<evidence type="ECO:0000313" key="6">
    <source>
        <dbReference type="Proteomes" id="UP000547209"/>
    </source>
</evidence>
<feature type="region of interest" description="Disordered" evidence="3">
    <location>
        <begin position="462"/>
        <end position="485"/>
    </location>
</feature>
<dbReference type="GO" id="GO:0009847">
    <property type="term" value="P:spore germination"/>
    <property type="evidence" value="ECO:0007669"/>
    <property type="project" value="InterPro"/>
</dbReference>
<comment type="similarity">
    <text evidence="1">Belongs to the GerABKA family.</text>
</comment>
<sequence>MTALGKSSDVKQRAFKIRLADGSARSGSVLYTEGMSDIQTTMGKLLADPQLPLAQLTDPHAYLAALKESILTDANVVEVNRLAQIYSYLLTGHGIVLLDGANAALAVDSVKLQARQVEEPNVQSVVRGPREGFTEVLDWNTAMIRRRLKSPNLWMETRIIGKESQTRVVIAYMNGIVTSSVLDEVRRRMDRIEIDAILESNYIEQFIQDKQLTTFPTVFNTERPDVVSAHLLEGKVAILVDGTPFALVVPALFIQFFQSSEDYYQRTDFASLIRILRVIAFVLATLTPSLYIAVTTFHQELIPTTLLYNLASQREGVPFPAFMEGLLMEVTFEILREASVRMPKTIGQSISVVGTLVIGQAAVEAGLVTAGMVIVVSITAISNFVMPAFNMGISARILRFMLMGLGASFGLFGVFLGIILLVVHLCNLQSFGVPYMAPFAPLRLNDQKDALFRMPIPWMRLRPSTTKGGNRVRLRQRSGSRQQRR</sequence>
<dbReference type="GO" id="GO:0016020">
    <property type="term" value="C:membrane"/>
    <property type="evidence" value="ECO:0007669"/>
    <property type="project" value="InterPro"/>
</dbReference>
<protein>
    <submittedName>
        <fullName evidence="5">Spore germination protein</fullName>
    </submittedName>
</protein>
<dbReference type="PANTHER" id="PTHR22550">
    <property type="entry name" value="SPORE GERMINATION PROTEIN"/>
    <property type="match status" value="1"/>
</dbReference>
<dbReference type="PIRSF" id="PIRSF005690">
    <property type="entry name" value="GerBA"/>
    <property type="match status" value="1"/>
</dbReference>